<organism evidence="1 2">
    <name type="scientific">Methylacidiphilum infernorum (isolate V4)</name>
    <name type="common">Methylokorus infernorum (strain V4)</name>
    <dbReference type="NCBI Taxonomy" id="481448"/>
    <lineage>
        <taxon>Bacteria</taxon>
        <taxon>Pseudomonadati</taxon>
        <taxon>Verrucomicrobiota</taxon>
        <taxon>Methylacidiphilae</taxon>
        <taxon>Methylacidiphilales</taxon>
        <taxon>Methylacidiphilaceae</taxon>
        <taxon>Methylacidiphilum (ex Ratnadevi et al. 2023)</taxon>
    </lineage>
</organism>
<dbReference type="HOGENOM" id="CLU_3312571_0_0_0"/>
<evidence type="ECO:0000313" key="2">
    <source>
        <dbReference type="Proteomes" id="UP000009149"/>
    </source>
</evidence>
<dbReference type="EMBL" id="CP000975">
    <property type="protein sequence ID" value="ACD82793.1"/>
    <property type="molecule type" value="Genomic_DNA"/>
</dbReference>
<protein>
    <submittedName>
        <fullName evidence="1">Uncharacterized protein</fullName>
    </submittedName>
</protein>
<dbReference type="AlphaFoldDB" id="B3E0N9"/>
<dbReference type="KEGG" id="min:Minf_0738"/>
<dbReference type="Proteomes" id="UP000009149">
    <property type="component" value="Chromosome"/>
</dbReference>
<accession>B3E0N9</accession>
<proteinExistence type="predicted"/>
<evidence type="ECO:0000313" key="1">
    <source>
        <dbReference type="EMBL" id="ACD82793.1"/>
    </source>
</evidence>
<gene>
    <name evidence="1" type="ordered locus">Minf_0738</name>
</gene>
<name>B3E0N9_METI4</name>
<sequence>MGMPLPKRLLFSLIVKRKECANERIPLPGFFICNSTKKE</sequence>
<reference evidence="1 2" key="1">
    <citation type="journal article" date="2008" name="Biol. Direct">
        <title>Complete genome sequence of the extremely acidophilic methanotroph isolate V4, Methylacidiphilum infernorum, a representative of the bacterial phylum Verrucomicrobia.</title>
        <authorList>
            <person name="Hou S."/>
            <person name="Makarova K.S."/>
            <person name="Saw J.H."/>
            <person name="Senin P."/>
            <person name="Ly B.V."/>
            <person name="Zhou Z."/>
            <person name="Ren Y."/>
            <person name="Wang J."/>
            <person name="Galperin M.Y."/>
            <person name="Omelchenko M.V."/>
            <person name="Wolf Y.I."/>
            <person name="Yutin N."/>
            <person name="Koonin E.V."/>
            <person name="Stott M.B."/>
            <person name="Mountain B.W."/>
            <person name="Crowe M.A."/>
            <person name="Smirnova A.V."/>
            <person name="Dunfield P.F."/>
            <person name="Feng L."/>
            <person name="Wang L."/>
            <person name="Alam M."/>
        </authorList>
    </citation>
    <scope>NUCLEOTIDE SEQUENCE [LARGE SCALE GENOMIC DNA]</scope>
    <source>
        <strain evidence="2">Isolate V4</strain>
    </source>
</reference>
<dbReference type="STRING" id="481448.Minf_0738"/>